<reference evidence="4" key="1">
    <citation type="journal article" date="2006" name="PLoS Biol.">
        <title>Macronuclear genome sequence of the ciliate Tetrahymena thermophila, a model eukaryote.</title>
        <authorList>
            <person name="Eisen J.A."/>
            <person name="Coyne R.S."/>
            <person name="Wu M."/>
            <person name="Wu D."/>
            <person name="Thiagarajan M."/>
            <person name="Wortman J.R."/>
            <person name="Badger J.H."/>
            <person name="Ren Q."/>
            <person name="Amedeo P."/>
            <person name="Jones K.M."/>
            <person name="Tallon L.J."/>
            <person name="Delcher A.L."/>
            <person name="Salzberg S.L."/>
            <person name="Silva J.C."/>
            <person name="Haas B.J."/>
            <person name="Majoros W.H."/>
            <person name="Farzad M."/>
            <person name="Carlton J.M."/>
            <person name="Smith R.K. Jr."/>
            <person name="Garg J."/>
            <person name="Pearlman R.E."/>
            <person name="Karrer K.M."/>
            <person name="Sun L."/>
            <person name="Manning G."/>
            <person name="Elde N.C."/>
            <person name="Turkewitz A.P."/>
            <person name="Asai D.J."/>
            <person name="Wilkes D.E."/>
            <person name="Wang Y."/>
            <person name="Cai H."/>
            <person name="Collins K."/>
            <person name="Stewart B.A."/>
            <person name="Lee S.R."/>
            <person name="Wilamowska K."/>
            <person name="Weinberg Z."/>
            <person name="Ruzzo W.L."/>
            <person name="Wloga D."/>
            <person name="Gaertig J."/>
            <person name="Frankel J."/>
            <person name="Tsao C.-C."/>
            <person name="Gorovsky M.A."/>
            <person name="Keeling P.J."/>
            <person name="Waller R.F."/>
            <person name="Patron N.J."/>
            <person name="Cherry J.M."/>
            <person name="Stover N.A."/>
            <person name="Krieger C.J."/>
            <person name="del Toro C."/>
            <person name="Ryder H.F."/>
            <person name="Williamson S.C."/>
            <person name="Barbeau R.A."/>
            <person name="Hamilton E.P."/>
            <person name="Orias E."/>
        </authorList>
    </citation>
    <scope>NUCLEOTIDE SEQUENCE [LARGE SCALE GENOMIC DNA]</scope>
    <source>
        <strain evidence="4">SB210</strain>
    </source>
</reference>
<keyword evidence="1" id="KW-0175">Coiled coil</keyword>
<evidence type="ECO:0000256" key="2">
    <source>
        <dbReference type="SAM" id="MobiDB-lite"/>
    </source>
</evidence>
<proteinExistence type="predicted"/>
<sequence>MITFLRQKEELPNYETLQNQEPNTDKMLNNCKIFSRCKKEIIDTSQIQRKYRWQGSIPHVIRDVNLNLKNDPKNIFRSRNNSCNNSMLSTQRGDNPLSVEKMQGLKTNDFFILSQTKKHSVSNWTSAVMTQAQNSPERKQNDRPHLQQTHNKNSQYKETSLPVNRNALTEIDDNNQKSVSIKYIGVHNDVIGILSRKVPIKLEREKIQLYLKNKDSRKCKSRQSSRQSTCPTNQTFYASNQFAHNNFSENNQNQAKQQQHFKNQFGLQEQCQQRISLKQYEDFVSQMTNQIKSSNQENQQEKKLVYSSLQQHPINQNNNNYFQGSINNSSESTPLQTRFSPYQKRELVDESLRQSTEQSVALNQNYMLNTTNQFQKRCITETSNQKSPINTSKMYDTDYKQRLNLEPITPVKQVVQQEFQQNGKQQTQMALQHMQFKPKRAKTSQSRRMETFEKEEIVKQIQKIQNQKYKEYMQDNLKNNRMLYDYLQNQNTSFNGNSSPHSQSFTPTAANHVQGSTNYQNISFIPEYPEPNKYDVYVINKYSISKRLKPVIKQKENIQKLNDISNVQVEWVNKEKKITYY</sequence>
<name>I7LWR5_TETTS</name>
<feature type="region of interest" description="Disordered" evidence="2">
    <location>
        <begin position="129"/>
        <end position="160"/>
    </location>
</feature>
<dbReference type="RefSeq" id="XP_001022956.1">
    <property type="nucleotide sequence ID" value="XM_001022956.1"/>
</dbReference>
<gene>
    <name evidence="3" type="ORF">TTHERM_00348010</name>
</gene>
<feature type="compositionally biased region" description="Polar residues" evidence="2">
    <location>
        <begin position="146"/>
        <end position="160"/>
    </location>
</feature>
<dbReference type="HOGENOM" id="CLU_469730_0_0_1"/>
<dbReference type="GeneID" id="7836233"/>
<keyword evidence="4" id="KW-1185">Reference proteome</keyword>
<dbReference type="Proteomes" id="UP000009168">
    <property type="component" value="Unassembled WGS sequence"/>
</dbReference>
<feature type="compositionally biased region" description="Basic and acidic residues" evidence="2">
    <location>
        <begin position="136"/>
        <end position="145"/>
    </location>
</feature>
<evidence type="ECO:0000313" key="3">
    <source>
        <dbReference type="EMBL" id="EAS02711.1"/>
    </source>
</evidence>
<dbReference type="EMBL" id="GG662523">
    <property type="protein sequence ID" value="EAS02711.1"/>
    <property type="molecule type" value="Genomic_DNA"/>
</dbReference>
<feature type="coiled-coil region" evidence="1">
    <location>
        <begin position="277"/>
        <end position="304"/>
    </location>
</feature>
<accession>I7LWR5</accession>
<protein>
    <submittedName>
        <fullName evidence="3">Uncharacterized protein</fullName>
    </submittedName>
</protein>
<dbReference type="KEGG" id="tet:TTHERM_00348010"/>
<evidence type="ECO:0000256" key="1">
    <source>
        <dbReference type="SAM" id="Coils"/>
    </source>
</evidence>
<dbReference type="InParanoid" id="I7LWR5"/>
<evidence type="ECO:0000313" key="4">
    <source>
        <dbReference type="Proteomes" id="UP000009168"/>
    </source>
</evidence>
<dbReference type="AlphaFoldDB" id="I7LWR5"/>
<organism evidence="3 4">
    <name type="scientific">Tetrahymena thermophila (strain SB210)</name>
    <dbReference type="NCBI Taxonomy" id="312017"/>
    <lineage>
        <taxon>Eukaryota</taxon>
        <taxon>Sar</taxon>
        <taxon>Alveolata</taxon>
        <taxon>Ciliophora</taxon>
        <taxon>Intramacronucleata</taxon>
        <taxon>Oligohymenophorea</taxon>
        <taxon>Hymenostomatida</taxon>
        <taxon>Tetrahymenina</taxon>
        <taxon>Tetrahymenidae</taxon>
        <taxon>Tetrahymena</taxon>
    </lineage>
</organism>